<dbReference type="Pfam" id="PF00429">
    <property type="entry name" value="TLV_coat"/>
    <property type="match status" value="1"/>
</dbReference>
<dbReference type="SUPFAM" id="SSF58069">
    <property type="entry name" value="Virus ectodomain"/>
    <property type="match status" value="1"/>
</dbReference>
<keyword evidence="2" id="KW-0812">Transmembrane</keyword>
<name>A0AAY5KF42_ESOLU</name>
<organism evidence="4 5">
    <name type="scientific">Esox lucius</name>
    <name type="common">Northern pike</name>
    <dbReference type="NCBI Taxonomy" id="8010"/>
    <lineage>
        <taxon>Eukaryota</taxon>
        <taxon>Metazoa</taxon>
        <taxon>Chordata</taxon>
        <taxon>Craniata</taxon>
        <taxon>Vertebrata</taxon>
        <taxon>Euteleostomi</taxon>
        <taxon>Actinopterygii</taxon>
        <taxon>Neopterygii</taxon>
        <taxon>Teleostei</taxon>
        <taxon>Protacanthopterygii</taxon>
        <taxon>Esociformes</taxon>
        <taxon>Esocidae</taxon>
        <taxon>Esox</taxon>
    </lineage>
</organism>
<dbReference type="PANTHER" id="PTHR10424">
    <property type="entry name" value="VIRAL ENVELOPE PROTEIN"/>
    <property type="match status" value="1"/>
</dbReference>
<evidence type="ECO:0000256" key="2">
    <source>
        <dbReference type="SAM" id="Phobius"/>
    </source>
</evidence>
<proteinExistence type="predicted"/>
<dbReference type="GeneTree" id="ENSGT00940000165291"/>
<dbReference type="AlphaFoldDB" id="A0AAY5KF42"/>
<keyword evidence="2" id="KW-0472">Membrane</keyword>
<reference evidence="4" key="2">
    <citation type="submission" date="2025-08" db="UniProtKB">
        <authorList>
            <consortium name="Ensembl"/>
        </authorList>
    </citation>
    <scope>IDENTIFICATION</scope>
</reference>
<evidence type="ECO:0000313" key="5">
    <source>
        <dbReference type="Proteomes" id="UP000265140"/>
    </source>
</evidence>
<reference evidence="4" key="3">
    <citation type="submission" date="2025-09" db="UniProtKB">
        <authorList>
            <consortium name="Ensembl"/>
        </authorList>
    </citation>
    <scope>IDENTIFICATION</scope>
</reference>
<reference evidence="4 5" key="1">
    <citation type="submission" date="2020-02" db="EMBL/GenBank/DDBJ databases">
        <title>Esox lucius (northern pike) genome, fEsoLuc1, primary haplotype.</title>
        <authorList>
            <person name="Myers G."/>
            <person name="Karagic N."/>
            <person name="Meyer A."/>
            <person name="Pippel M."/>
            <person name="Reichard M."/>
            <person name="Winkler S."/>
            <person name="Tracey A."/>
            <person name="Sims Y."/>
            <person name="Howe K."/>
            <person name="Rhie A."/>
            <person name="Formenti G."/>
            <person name="Durbin R."/>
            <person name="Fedrigo O."/>
            <person name="Jarvis E.D."/>
        </authorList>
    </citation>
    <scope>NUCLEOTIDE SEQUENCE [LARGE SCALE GENOMIC DNA]</scope>
</reference>
<dbReference type="InterPro" id="IPR018154">
    <property type="entry name" value="TLV/ENV_coat_polyprotein"/>
</dbReference>
<accession>A0AAY5KF42</accession>
<dbReference type="PANTHER" id="PTHR10424:SF73">
    <property type="entry name" value="ENDOGENOUS RETROVIRUS GROUP FC1 ENV POLYPROTEIN-RELATED"/>
    <property type="match status" value="1"/>
</dbReference>
<feature type="signal peptide" evidence="3">
    <location>
        <begin position="1"/>
        <end position="16"/>
    </location>
</feature>
<dbReference type="Proteomes" id="UP000265140">
    <property type="component" value="Chromosome 11"/>
</dbReference>
<protein>
    <submittedName>
        <fullName evidence="4">Uncharacterized protein</fullName>
    </submittedName>
</protein>
<keyword evidence="5" id="KW-1185">Reference proteome</keyword>
<dbReference type="Gene3D" id="1.10.287.210">
    <property type="match status" value="1"/>
</dbReference>
<keyword evidence="2" id="KW-1133">Transmembrane helix</keyword>
<sequence>MLIVSLCFLVVQCGGALVPNIDAHRHEDGHHGINTFLALSLRFARTINQSSCWICTHTPFTAKGGIPLGVIPFNQSEMLGIWRDLSWFKFSICNNWGVNDSYLHSRGPNSSDPCWREPKRSGCISVQDHVTSLGVPVKSWRHSYMPAFDRNSPDFWRRPPHIVVTNPPRGWLCIQREQSKSLMEQYSNAFVFVGRSYCNQTADLSICDGTTIPECLMYANITLKNGTESVFYANTLGNLITTGMIAPNGTHFICGPNAYPWLPPLWRGSCYLGYVIPHVRLSTDSPFKTRHSRAITETERFFAIAFPPYGTAMLAREVISMASSLEALANMTSESLTLQSAEMVALRTVTMQNRLALDYILSAQGGTCAVIGTECCTYIPDNSEELTDLAGKIREEGAKYDNYNPDVLGFSTWLSSIFGKWGGSLLNMFMPVVVVVLVFFILITLAKCAVDRCLSLKVRRMRPRDLREYRPCPYQLQCAQGDCDTCADQHQEECLSRCYMRCT</sequence>
<keyword evidence="3" id="KW-0732">Signal</keyword>
<keyword evidence="1" id="KW-1015">Disulfide bond</keyword>
<feature type="transmembrane region" description="Helical" evidence="2">
    <location>
        <begin position="428"/>
        <end position="450"/>
    </location>
</feature>
<feature type="chain" id="PRO_5044281203" evidence="3">
    <location>
        <begin position="17"/>
        <end position="503"/>
    </location>
</feature>
<evidence type="ECO:0000256" key="1">
    <source>
        <dbReference type="ARBA" id="ARBA00023157"/>
    </source>
</evidence>
<dbReference type="Ensembl" id="ENSELUT00000105875.1">
    <property type="protein sequence ID" value="ENSELUP00000087704.1"/>
    <property type="gene ID" value="ENSELUG00000037917.1"/>
</dbReference>
<evidence type="ECO:0000256" key="3">
    <source>
        <dbReference type="SAM" id="SignalP"/>
    </source>
</evidence>
<evidence type="ECO:0000313" key="4">
    <source>
        <dbReference type="Ensembl" id="ENSELUP00000087704.1"/>
    </source>
</evidence>